<name>A0A2H6CV83_TETHA</name>
<feature type="transmembrane region" description="Helical" evidence="7">
    <location>
        <begin position="67"/>
        <end position="96"/>
    </location>
</feature>
<dbReference type="InterPro" id="IPR000292">
    <property type="entry name" value="For/NO2_transpt"/>
</dbReference>
<proteinExistence type="inferred from homology"/>
<keyword evidence="2" id="KW-0813">Transport</keyword>
<dbReference type="GO" id="GO:0015499">
    <property type="term" value="F:formate transmembrane transporter activity"/>
    <property type="evidence" value="ECO:0007669"/>
    <property type="project" value="TreeGrafter"/>
</dbReference>
<dbReference type="GO" id="GO:0005886">
    <property type="term" value="C:plasma membrane"/>
    <property type="evidence" value="ECO:0007669"/>
    <property type="project" value="TreeGrafter"/>
</dbReference>
<comment type="caution">
    <text evidence="8">The sequence shown here is derived from an EMBL/GenBank/DDBJ whole genome shotgun (WGS) entry which is preliminary data.</text>
</comment>
<organism evidence="8 9">
    <name type="scientific">Tetragenococcus halophilus subsp. halophilus</name>
    <dbReference type="NCBI Taxonomy" id="1513897"/>
    <lineage>
        <taxon>Bacteria</taxon>
        <taxon>Bacillati</taxon>
        <taxon>Bacillota</taxon>
        <taxon>Bacilli</taxon>
        <taxon>Lactobacillales</taxon>
        <taxon>Enterococcaceae</taxon>
        <taxon>Tetragenococcus</taxon>
    </lineage>
</organism>
<feature type="transmembrane region" description="Helical" evidence="7">
    <location>
        <begin position="155"/>
        <end position="176"/>
    </location>
</feature>
<evidence type="ECO:0000313" key="9">
    <source>
        <dbReference type="Proteomes" id="UP000236214"/>
    </source>
</evidence>
<dbReference type="Gene3D" id="1.20.1080.10">
    <property type="entry name" value="Glycerol uptake facilitator protein"/>
    <property type="match status" value="1"/>
</dbReference>
<feature type="transmembrane region" description="Helical" evidence="7">
    <location>
        <begin position="188"/>
        <end position="209"/>
    </location>
</feature>
<dbReference type="PANTHER" id="PTHR30520:SF6">
    <property type="entry name" value="FORMATE_NITRATE FAMILY TRANSPORTER (EUROFUNG)"/>
    <property type="match status" value="1"/>
</dbReference>
<feature type="transmembrane region" description="Helical" evidence="7">
    <location>
        <begin position="25"/>
        <end position="47"/>
    </location>
</feature>
<evidence type="ECO:0000313" key="8">
    <source>
        <dbReference type="EMBL" id="GBD68887.1"/>
    </source>
</evidence>
<dbReference type="Pfam" id="PF01226">
    <property type="entry name" value="Form_Nir_trans"/>
    <property type="match status" value="1"/>
</dbReference>
<evidence type="ECO:0000256" key="1">
    <source>
        <dbReference type="ARBA" id="ARBA00004141"/>
    </source>
</evidence>
<gene>
    <name evidence="8" type="ORF">TEHN7118_1693</name>
</gene>
<accession>A0A2H6CV83</accession>
<dbReference type="RefSeq" id="WP_094244040.1">
    <property type="nucleotide sequence ID" value="NZ_BDEC01000075.1"/>
</dbReference>
<dbReference type="AlphaFoldDB" id="A0A2H6CV83"/>
<keyword evidence="3 7" id="KW-0812">Transmembrane</keyword>
<feature type="transmembrane region" description="Helical" evidence="7">
    <location>
        <begin position="108"/>
        <end position="128"/>
    </location>
</feature>
<keyword evidence="4 7" id="KW-1133">Transmembrane helix</keyword>
<feature type="transmembrane region" description="Helical" evidence="7">
    <location>
        <begin position="229"/>
        <end position="250"/>
    </location>
</feature>
<evidence type="ECO:0000256" key="6">
    <source>
        <dbReference type="ARBA" id="ARBA00049660"/>
    </source>
</evidence>
<reference evidence="8 9" key="1">
    <citation type="submission" date="2016-05" db="EMBL/GenBank/DDBJ databases">
        <title>Whole genome sequencing of Tetragenococcus halophilus subsp. halophilus NISL 7118.</title>
        <authorList>
            <person name="Shiwa Y."/>
            <person name="Nishimura I."/>
            <person name="Yoshikawa H."/>
            <person name="Koyama Y."/>
            <person name="Oguma T."/>
        </authorList>
    </citation>
    <scope>NUCLEOTIDE SEQUENCE [LARGE SCALE GENOMIC DNA]</scope>
    <source>
        <strain evidence="8 9">NISL 7118</strain>
    </source>
</reference>
<dbReference type="EMBL" id="BDEC01000075">
    <property type="protein sequence ID" value="GBD68887.1"/>
    <property type="molecule type" value="Genomic_DNA"/>
</dbReference>
<dbReference type="FunFam" id="1.20.1080.10:FF:000011">
    <property type="entry name" value="Formate family transporter"/>
    <property type="match status" value="1"/>
</dbReference>
<evidence type="ECO:0000256" key="5">
    <source>
        <dbReference type="ARBA" id="ARBA00023136"/>
    </source>
</evidence>
<evidence type="ECO:0000256" key="4">
    <source>
        <dbReference type="ARBA" id="ARBA00022989"/>
    </source>
</evidence>
<comment type="subcellular location">
    <subcellularLocation>
        <location evidence="1">Membrane</location>
        <topology evidence="1">Multi-pass membrane protein</topology>
    </subcellularLocation>
</comment>
<evidence type="ECO:0000256" key="7">
    <source>
        <dbReference type="SAM" id="Phobius"/>
    </source>
</evidence>
<dbReference type="InterPro" id="IPR023271">
    <property type="entry name" value="Aquaporin-like"/>
</dbReference>
<evidence type="ECO:0000256" key="3">
    <source>
        <dbReference type="ARBA" id="ARBA00022692"/>
    </source>
</evidence>
<dbReference type="Proteomes" id="UP000236214">
    <property type="component" value="Unassembled WGS sequence"/>
</dbReference>
<evidence type="ECO:0000256" key="2">
    <source>
        <dbReference type="ARBA" id="ARBA00022448"/>
    </source>
</evidence>
<sequence length="274" mass="29479">MNSYSIEETMTAFAKKAKTKSQLAFVKLFLLGIMAGGFIALGYLAFIRVSGTTPEEWGSFSTLLGAMLFPIGLIAITFVGGELVTGNGMTMTFGLLEKKVSVLNVLKNWLLVLLANIVGGVLVAYFFGHIVGLTEGDFATKTLQVALAKTADSPLVMIVSGVGCNIFVCMAVWLGAMSKDFVGKIFGLWFPIMIFVVCGFQHVVANAFILPAAFFAGADISLIDMLKNIFFVFIGNEIGGALFLAVPIYLTNHDPKEASEVAETIQETTEERVI</sequence>
<keyword evidence="9" id="KW-1185">Reference proteome</keyword>
<comment type="similarity">
    <text evidence="6">Belongs to the FNT transporter (TC 1.A.16) family.</text>
</comment>
<protein>
    <recommendedName>
        <fullName evidence="10">Formate/nitrite transporter family protein</fullName>
    </recommendedName>
</protein>
<dbReference type="PANTHER" id="PTHR30520">
    <property type="entry name" value="FORMATE TRANSPORTER-RELATED"/>
    <property type="match status" value="1"/>
</dbReference>
<evidence type="ECO:0008006" key="10">
    <source>
        <dbReference type="Google" id="ProtNLM"/>
    </source>
</evidence>
<keyword evidence="5 7" id="KW-0472">Membrane</keyword>